<evidence type="ECO:0000256" key="8">
    <source>
        <dbReference type="ARBA" id="ARBA00023306"/>
    </source>
</evidence>
<gene>
    <name evidence="12 14" type="primary">murA</name>
    <name evidence="14" type="ORF">CJD_3255</name>
</gene>
<feature type="domain" description="Enolpyruvate transferase" evidence="13">
    <location>
        <begin position="7"/>
        <end position="406"/>
    </location>
</feature>
<keyword evidence="8 12" id="KW-0131">Cell cycle</keyword>
<dbReference type="PANTHER" id="PTHR43783">
    <property type="entry name" value="UDP-N-ACETYLGLUCOSAMINE 1-CARBOXYVINYLTRANSFERASE"/>
    <property type="match status" value="1"/>
</dbReference>
<feature type="binding site" evidence="12">
    <location>
        <position position="328"/>
    </location>
    <ligand>
        <name>UDP-N-acetyl-alpha-D-glucosamine</name>
        <dbReference type="ChEBI" id="CHEBI:57705"/>
    </ligand>
</feature>
<dbReference type="GO" id="GO:0008360">
    <property type="term" value="P:regulation of cell shape"/>
    <property type="evidence" value="ECO:0007669"/>
    <property type="project" value="UniProtKB-KW"/>
</dbReference>
<evidence type="ECO:0000259" key="13">
    <source>
        <dbReference type="Pfam" id="PF00275"/>
    </source>
</evidence>
<dbReference type="InterPro" id="IPR001986">
    <property type="entry name" value="Enolpyruvate_Tfrase_dom"/>
</dbReference>
<evidence type="ECO:0000256" key="5">
    <source>
        <dbReference type="ARBA" id="ARBA00022679"/>
    </source>
</evidence>
<keyword evidence="12" id="KW-0670">Pyruvate</keyword>
<comment type="similarity">
    <text evidence="10 12">Belongs to the EPSP synthase family. MurA subfamily.</text>
</comment>
<comment type="function">
    <text evidence="12">Cell wall formation. Adds enolpyruvyl to UDP-N-acetylglucosamine.</text>
</comment>
<keyword evidence="4 12" id="KW-0132">Cell division</keyword>
<evidence type="ECO:0000256" key="6">
    <source>
        <dbReference type="ARBA" id="ARBA00022960"/>
    </source>
</evidence>
<feature type="active site" description="Proton donor" evidence="12">
    <location>
        <position position="118"/>
    </location>
</feature>
<comment type="subcellular location">
    <subcellularLocation>
        <location evidence="1 12">Cytoplasm</location>
    </subcellularLocation>
</comment>
<dbReference type="HAMAP" id="MF_00111">
    <property type="entry name" value="MurA"/>
    <property type="match status" value="1"/>
</dbReference>
<organism evidence="14 15">
    <name type="scientific">Clostridium perfringens D str. JGS1721</name>
    <dbReference type="NCBI Taxonomy" id="488537"/>
    <lineage>
        <taxon>Bacteria</taxon>
        <taxon>Bacillati</taxon>
        <taxon>Bacillota</taxon>
        <taxon>Clostridia</taxon>
        <taxon>Eubacteriales</taxon>
        <taxon>Clostridiaceae</taxon>
        <taxon>Clostridium</taxon>
    </lineage>
</organism>
<dbReference type="RefSeq" id="WP_003475841.1">
    <property type="nucleotide sequence ID" value="NZ_ABOO01000039.1"/>
</dbReference>
<evidence type="ECO:0000313" key="15">
    <source>
        <dbReference type="Proteomes" id="UP000003188"/>
    </source>
</evidence>
<name>B1V616_CLOPF</name>
<comment type="catalytic activity">
    <reaction evidence="11 12">
        <text>phosphoenolpyruvate + UDP-N-acetyl-alpha-D-glucosamine = UDP-N-acetyl-3-O-(1-carboxyvinyl)-alpha-D-glucosamine + phosphate</text>
        <dbReference type="Rhea" id="RHEA:18681"/>
        <dbReference type="ChEBI" id="CHEBI:43474"/>
        <dbReference type="ChEBI" id="CHEBI:57705"/>
        <dbReference type="ChEBI" id="CHEBI:58702"/>
        <dbReference type="ChEBI" id="CHEBI:68483"/>
        <dbReference type="EC" id="2.5.1.7"/>
    </reaction>
</comment>
<dbReference type="AlphaFoldDB" id="B1V616"/>
<dbReference type="InterPro" id="IPR005750">
    <property type="entry name" value="UDP_GlcNAc_COvinyl_MurA"/>
</dbReference>
<keyword evidence="9 12" id="KW-0961">Cell wall biogenesis/degradation</keyword>
<comment type="pathway">
    <text evidence="2 12">Cell wall biogenesis; peptidoglycan biosynthesis.</text>
</comment>
<keyword evidence="3 12" id="KW-0963">Cytoplasm</keyword>
<comment type="caution">
    <text evidence="12">Lacks conserved residue(s) required for the propagation of feature annotation.</text>
</comment>
<dbReference type="NCBIfam" id="TIGR01072">
    <property type="entry name" value="murA"/>
    <property type="match status" value="1"/>
</dbReference>
<keyword evidence="6 12" id="KW-0133">Cell shape</keyword>
<evidence type="ECO:0000256" key="1">
    <source>
        <dbReference type="ARBA" id="ARBA00004496"/>
    </source>
</evidence>
<keyword evidence="7 12" id="KW-0573">Peptidoglycan synthesis</keyword>
<dbReference type="EC" id="2.5.1.7" evidence="12"/>
<keyword evidence="5 12" id="KW-0808">Transferase</keyword>
<dbReference type="GO" id="GO:0051301">
    <property type="term" value="P:cell division"/>
    <property type="evidence" value="ECO:0007669"/>
    <property type="project" value="UniProtKB-KW"/>
</dbReference>
<feature type="binding site" evidence="12">
    <location>
        <position position="306"/>
    </location>
    <ligand>
        <name>UDP-N-acetyl-alpha-D-glucosamine</name>
        <dbReference type="ChEBI" id="CHEBI:57705"/>
    </ligand>
</feature>
<dbReference type="Proteomes" id="UP000003188">
    <property type="component" value="Unassembled WGS sequence"/>
</dbReference>
<dbReference type="InterPro" id="IPR036968">
    <property type="entry name" value="Enolpyruvate_Tfrase_sf"/>
</dbReference>
<evidence type="ECO:0000313" key="14">
    <source>
        <dbReference type="EMBL" id="EDT70748.1"/>
    </source>
</evidence>
<comment type="caution">
    <text evidence="14">The sequence shown here is derived from an EMBL/GenBank/DDBJ whole genome shotgun (WGS) entry which is preliminary data.</text>
</comment>
<dbReference type="SUPFAM" id="SSF55205">
    <property type="entry name" value="EPT/RTPC-like"/>
    <property type="match status" value="1"/>
</dbReference>
<dbReference type="GO" id="GO:0008760">
    <property type="term" value="F:UDP-N-acetylglucosamine 1-carboxyvinyltransferase activity"/>
    <property type="evidence" value="ECO:0007669"/>
    <property type="project" value="UniProtKB-UniRule"/>
</dbReference>
<sequence length="417" mass="44515">MNRLIINGGKALKGSIEINGAKNAAVAILPAAILASKGECIIDNVPDIADVHCLERIIRSLGCNVEKLDNNTLKINAEEIKTVEACGNDVRKMRASYYFIGALLARFKEAKVELPGGCPIGVRPIDQHIKGFEALGAKVSIEHGAVNIMAEKLIGTNIFFDVVSVGATINLMIAATLAEGTTVLENAAREPHVVDVANFLNAMGANVKGAGTDVIRIKGVKELKGCNYSVVPDQIEAGTFMIAAAATRGDVTIQNVIPKHLESISAKLLEIGAKVEEGDDSVRVYVDGDLKGVNLKTAPYPGFPTDVQQPMCTLLSTAKGRSIIVETIWENRHKHVDELKKMGATIKVEGRSAIIDGVDRLTGAVVKATDLRAGAAMVIAGLISDGVTEITSIEHIDRGYPHIEEKFRMLGADIVRK</sequence>
<dbReference type="CDD" id="cd01555">
    <property type="entry name" value="UdpNAET"/>
    <property type="match status" value="1"/>
</dbReference>
<dbReference type="Pfam" id="PF00275">
    <property type="entry name" value="EPSP_synthase"/>
    <property type="match status" value="1"/>
</dbReference>
<dbReference type="PANTHER" id="PTHR43783:SF2">
    <property type="entry name" value="UDP-N-ACETYLGLUCOSAMINE 1-CARBOXYVINYLTRANSFERASE 2"/>
    <property type="match status" value="1"/>
</dbReference>
<dbReference type="UniPathway" id="UPA00219"/>
<proteinExistence type="inferred from homology"/>
<dbReference type="InterPro" id="IPR050068">
    <property type="entry name" value="MurA_subfamily"/>
</dbReference>
<evidence type="ECO:0000256" key="12">
    <source>
        <dbReference type="HAMAP-Rule" id="MF_00111"/>
    </source>
</evidence>
<dbReference type="FunFam" id="3.65.10.10:FF:000001">
    <property type="entry name" value="UDP-N-acetylglucosamine 1-carboxyvinyltransferase"/>
    <property type="match status" value="1"/>
</dbReference>
<dbReference type="GO" id="GO:0071555">
    <property type="term" value="P:cell wall organization"/>
    <property type="evidence" value="ECO:0007669"/>
    <property type="project" value="UniProtKB-KW"/>
</dbReference>
<dbReference type="GO" id="GO:0005737">
    <property type="term" value="C:cytoplasm"/>
    <property type="evidence" value="ECO:0007669"/>
    <property type="project" value="UniProtKB-SubCell"/>
</dbReference>
<feature type="binding site" evidence="12">
    <location>
        <position position="94"/>
    </location>
    <ligand>
        <name>UDP-N-acetyl-alpha-D-glucosamine</name>
        <dbReference type="ChEBI" id="CHEBI:57705"/>
    </ligand>
</feature>
<dbReference type="NCBIfam" id="NF006873">
    <property type="entry name" value="PRK09369.1"/>
    <property type="match status" value="1"/>
</dbReference>
<evidence type="ECO:0000256" key="10">
    <source>
        <dbReference type="ARBA" id="ARBA00038367"/>
    </source>
</evidence>
<evidence type="ECO:0000256" key="4">
    <source>
        <dbReference type="ARBA" id="ARBA00022618"/>
    </source>
</evidence>
<dbReference type="Gene3D" id="3.65.10.10">
    <property type="entry name" value="Enolpyruvate transferase domain"/>
    <property type="match status" value="2"/>
</dbReference>
<protein>
    <recommendedName>
        <fullName evidence="12">UDP-N-acetylglucosamine 1-carboxyvinyltransferase</fullName>
        <ecNumber evidence="12">2.5.1.7</ecNumber>
    </recommendedName>
    <alternativeName>
        <fullName evidence="12">Enoylpyruvate transferase</fullName>
    </alternativeName>
    <alternativeName>
        <fullName evidence="12">UDP-N-acetylglucosamine enolpyruvyl transferase</fullName>
        <shortName evidence="12">EPT</shortName>
    </alternativeName>
</protein>
<feature type="binding site" evidence="12">
    <location>
        <begin position="123"/>
        <end position="127"/>
    </location>
    <ligand>
        <name>UDP-N-acetyl-alpha-D-glucosamine</name>
        <dbReference type="ChEBI" id="CHEBI:57705"/>
    </ligand>
</feature>
<dbReference type="InterPro" id="IPR013792">
    <property type="entry name" value="RNA3'P_cycl/enolpyr_Trfase_a/b"/>
</dbReference>
<evidence type="ECO:0000256" key="2">
    <source>
        <dbReference type="ARBA" id="ARBA00004752"/>
    </source>
</evidence>
<dbReference type="GO" id="GO:0009252">
    <property type="term" value="P:peptidoglycan biosynthetic process"/>
    <property type="evidence" value="ECO:0007669"/>
    <property type="project" value="UniProtKB-UniRule"/>
</dbReference>
<feature type="binding site" evidence="12">
    <location>
        <begin position="22"/>
        <end position="23"/>
    </location>
    <ligand>
        <name>phosphoenolpyruvate</name>
        <dbReference type="ChEBI" id="CHEBI:58702"/>
    </ligand>
</feature>
<evidence type="ECO:0000256" key="11">
    <source>
        <dbReference type="ARBA" id="ARBA00047527"/>
    </source>
</evidence>
<dbReference type="EMBL" id="ABOO01000039">
    <property type="protein sequence ID" value="EDT70748.1"/>
    <property type="molecule type" value="Genomic_DNA"/>
</dbReference>
<reference evidence="14 15" key="1">
    <citation type="submission" date="2008-03" db="EMBL/GenBank/DDBJ databases">
        <authorList>
            <person name="Paulsen I."/>
            <person name="Sebastian Y."/>
        </authorList>
    </citation>
    <scope>NUCLEOTIDE SEQUENCE [LARGE SCALE GENOMIC DNA]</scope>
    <source>
        <strain evidence="15">D str. JGS1721</strain>
    </source>
</reference>
<feature type="modified residue" description="2-(S-cysteinyl)pyruvic acid O-phosphothioketal" evidence="12">
    <location>
        <position position="118"/>
    </location>
</feature>
<evidence type="ECO:0000256" key="9">
    <source>
        <dbReference type="ARBA" id="ARBA00023316"/>
    </source>
</evidence>
<dbReference type="GO" id="GO:0019277">
    <property type="term" value="P:UDP-N-acetylgalactosamine biosynthetic process"/>
    <property type="evidence" value="ECO:0007669"/>
    <property type="project" value="InterPro"/>
</dbReference>
<evidence type="ECO:0000256" key="3">
    <source>
        <dbReference type="ARBA" id="ARBA00022490"/>
    </source>
</evidence>
<evidence type="ECO:0000256" key="7">
    <source>
        <dbReference type="ARBA" id="ARBA00022984"/>
    </source>
</evidence>
<accession>B1V616</accession>
<dbReference type="NCBIfam" id="NF009470">
    <property type="entry name" value="PRK12830.1"/>
    <property type="match status" value="1"/>
</dbReference>